<dbReference type="EMBL" id="JABCQG010000006">
    <property type="protein sequence ID" value="MBF0858833.1"/>
    <property type="molecule type" value="Genomic_DNA"/>
</dbReference>
<proteinExistence type="predicted"/>
<keyword evidence="3" id="KW-0805">Transcription regulation</keyword>
<feature type="domain" description="HTH cro/C1-type" evidence="7">
    <location>
        <begin position="40"/>
        <end position="81"/>
    </location>
</feature>
<dbReference type="PANTHER" id="PTHR40661:SF3">
    <property type="entry name" value="FELS-1 PROPHAGE TRANSCRIPTIONAL REGULATOR"/>
    <property type="match status" value="1"/>
</dbReference>
<name>A0ABR9Y4J9_9PROT</name>
<dbReference type="RefSeq" id="WP_194259526.1">
    <property type="nucleotide sequence ID" value="NZ_JABCQG010000006.1"/>
</dbReference>
<keyword evidence="1" id="KW-0645">Protease</keyword>
<evidence type="ECO:0000256" key="2">
    <source>
        <dbReference type="ARBA" id="ARBA00022801"/>
    </source>
</evidence>
<dbReference type="PROSITE" id="PS50943">
    <property type="entry name" value="HTH_CROC1"/>
    <property type="match status" value="1"/>
</dbReference>
<evidence type="ECO:0000256" key="1">
    <source>
        <dbReference type="ARBA" id="ARBA00022670"/>
    </source>
</evidence>
<dbReference type="Pfam" id="PF00717">
    <property type="entry name" value="Peptidase_S24"/>
    <property type="match status" value="1"/>
</dbReference>
<evidence type="ECO:0000256" key="4">
    <source>
        <dbReference type="ARBA" id="ARBA00023125"/>
    </source>
</evidence>
<feature type="region of interest" description="Disordered" evidence="6">
    <location>
        <begin position="1"/>
        <end position="26"/>
    </location>
</feature>
<evidence type="ECO:0000256" key="5">
    <source>
        <dbReference type="ARBA" id="ARBA00023163"/>
    </source>
</evidence>
<dbReference type="SUPFAM" id="SSF47413">
    <property type="entry name" value="lambda repressor-like DNA-binding domains"/>
    <property type="match status" value="1"/>
</dbReference>
<dbReference type="InterPro" id="IPR039418">
    <property type="entry name" value="LexA-like"/>
</dbReference>
<reference evidence="8 9" key="2">
    <citation type="submission" date="2020-11" db="EMBL/GenBank/DDBJ databases">
        <title>Description of novel Gluconobacter species.</title>
        <authorList>
            <person name="Cleenwerck I."/>
            <person name="Cnockaert M."/>
            <person name="Borremans W."/>
            <person name="Wieme A.D."/>
            <person name="De Vuyst L."/>
            <person name="Vandamme P."/>
        </authorList>
    </citation>
    <scope>NUCLEOTIDE SEQUENCE [LARGE SCALE GENOMIC DNA]</scope>
    <source>
        <strain evidence="8 9">LMG 31484</strain>
    </source>
</reference>
<organism evidence="8 9">
    <name type="scientific">Gluconobacter vitians</name>
    <dbReference type="NCBI Taxonomy" id="2728102"/>
    <lineage>
        <taxon>Bacteria</taxon>
        <taxon>Pseudomonadati</taxon>
        <taxon>Pseudomonadota</taxon>
        <taxon>Alphaproteobacteria</taxon>
        <taxon>Acetobacterales</taxon>
        <taxon>Acetobacteraceae</taxon>
        <taxon>Gluconobacter</taxon>
    </lineage>
</organism>
<keyword evidence="2" id="KW-0378">Hydrolase</keyword>
<evidence type="ECO:0000313" key="9">
    <source>
        <dbReference type="Proteomes" id="UP000623107"/>
    </source>
</evidence>
<evidence type="ECO:0000259" key="7">
    <source>
        <dbReference type="PROSITE" id="PS50943"/>
    </source>
</evidence>
<dbReference type="InterPro" id="IPR036286">
    <property type="entry name" value="LexA/Signal_pep-like_sf"/>
</dbReference>
<dbReference type="PANTHER" id="PTHR40661">
    <property type="match status" value="1"/>
</dbReference>
<dbReference type="InterPro" id="IPR010982">
    <property type="entry name" value="Lambda_DNA-bd_dom_sf"/>
</dbReference>
<dbReference type="SMART" id="SM00530">
    <property type="entry name" value="HTH_XRE"/>
    <property type="match status" value="1"/>
</dbReference>
<dbReference type="InterPro" id="IPR015927">
    <property type="entry name" value="Peptidase_S24_S26A/B/C"/>
</dbReference>
<dbReference type="Proteomes" id="UP000623107">
    <property type="component" value="Unassembled WGS sequence"/>
</dbReference>
<dbReference type="PROSITE" id="PS00501">
    <property type="entry name" value="SPASE_I_1"/>
    <property type="match status" value="1"/>
</dbReference>
<accession>A0ABR9Y4J9</accession>
<evidence type="ECO:0000256" key="3">
    <source>
        <dbReference type="ARBA" id="ARBA00023015"/>
    </source>
</evidence>
<evidence type="ECO:0000256" key="6">
    <source>
        <dbReference type="SAM" id="MobiDB-lite"/>
    </source>
</evidence>
<comment type="caution">
    <text evidence="8">The sequence shown here is derived from an EMBL/GenBank/DDBJ whole genome shotgun (WGS) entry which is preliminary data.</text>
</comment>
<dbReference type="Gene3D" id="1.10.260.40">
    <property type="entry name" value="lambda repressor-like DNA-binding domains"/>
    <property type="match status" value="1"/>
</dbReference>
<keyword evidence="4" id="KW-0238">DNA-binding</keyword>
<dbReference type="CDD" id="cd06529">
    <property type="entry name" value="S24_LexA-like"/>
    <property type="match status" value="1"/>
</dbReference>
<dbReference type="Pfam" id="PF01381">
    <property type="entry name" value="HTH_3"/>
    <property type="match status" value="1"/>
</dbReference>
<feature type="compositionally biased region" description="Basic and acidic residues" evidence="6">
    <location>
        <begin position="1"/>
        <end position="10"/>
    </location>
</feature>
<dbReference type="Gene3D" id="2.10.109.10">
    <property type="entry name" value="Umud Fragment, subunit A"/>
    <property type="match status" value="1"/>
</dbReference>
<reference evidence="9" key="1">
    <citation type="submission" date="2020-04" db="EMBL/GenBank/DDBJ databases">
        <title>Description of novel Gluconacetobacter.</title>
        <authorList>
            <person name="Sombolestani A."/>
        </authorList>
    </citation>
    <scope>NUCLEOTIDE SEQUENCE [LARGE SCALE GENOMIC DNA]</scope>
    <source>
        <strain evidence="9">LMG 31484</strain>
    </source>
</reference>
<keyword evidence="5" id="KW-0804">Transcription</keyword>
<dbReference type="InterPro" id="IPR001387">
    <property type="entry name" value="Cro/C1-type_HTH"/>
</dbReference>
<dbReference type="SUPFAM" id="SSF51306">
    <property type="entry name" value="LexA/Signal peptidase"/>
    <property type="match status" value="1"/>
</dbReference>
<sequence>MSEKPKKSSEQDFGVSDQNSEIDTPSERLRRAVKNAGGNQQVAARANVPLASLNAYIAGREMRISAAYKLAEACGVSLEWLITGAESGLVLPPIMRGIEAIIDGKTGEPQPLTEVIEFPKYEVRLSAGHGSIAQYTQEIIPSFLALPRFLLPKEIIALAPHLIAVDVSGDSMTPTLSDGDTLLVDTRVQSVISGSVYAIRADDEVLVKRLNRHLDGNIEVISDNPRFKPQIIEAETARRLWADGEAPLKIIGKVLWRMGSAI</sequence>
<protein>
    <submittedName>
        <fullName evidence="8">LexA family transcriptional regulator</fullName>
    </submittedName>
</protein>
<dbReference type="InterPro" id="IPR019756">
    <property type="entry name" value="Pept_S26A_signal_pept_1_Ser-AS"/>
</dbReference>
<dbReference type="CDD" id="cd00093">
    <property type="entry name" value="HTH_XRE"/>
    <property type="match status" value="1"/>
</dbReference>
<keyword evidence="9" id="KW-1185">Reference proteome</keyword>
<gene>
    <name evidence="8" type="ORF">HKD24_06345</name>
</gene>
<evidence type="ECO:0000313" key="8">
    <source>
        <dbReference type="EMBL" id="MBF0858833.1"/>
    </source>
</evidence>